<keyword evidence="13" id="KW-0119">Carbohydrate metabolism</keyword>
<evidence type="ECO:0000256" key="9">
    <source>
        <dbReference type="ARBA" id="ARBA00022729"/>
    </source>
</evidence>
<reference evidence="22" key="1">
    <citation type="journal article" date="2020" name="Fungal Divers.">
        <title>Resolving the Mortierellaceae phylogeny through synthesis of multi-gene phylogenetics and phylogenomics.</title>
        <authorList>
            <person name="Vandepol N."/>
            <person name="Liber J."/>
            <person name="Desiro A."/>
            <person name="Na H."/>
            <person name="Kennedy M."/>
            <person name="Barry K."/>
            <person name="Grigoriev I.V."/>
            <person name="Miller A.N."/>
            <person name="O'Donnell K."/>
            <person name="Stajich J.E."/>
            <person name="Bonito G."/>
        </authorList>
    </citation>
    <scope>NUCLEOTIDE SEQUENCE</scope>
    <source>
        <strain evidence="22">NVP1</strain>
    </source>
</reference>
<evidence type="ECO:0000256" key="4">
    <source>
        <dbReference type="ARBA" id="ARBA00008773"/>
    </source>
</evidence>
<dbReference type="AlphaFoldDB" id="A0A9P5S9B1"/>
<keyword evidence="8" id="KW-0964">Secreted</keyword>
<evidence type="ECO:0000256" key="15">
    <source>
        <dbReference type="ARBA" id="ARBA00023326"/>
    </source>
</evidence>
<keyword evidence="21" id="KW-1133">Transmembrane helix</keyword>
<keyword evidence="21" id="KW-0812">Transmembrane</keyword>
<evidence type="ECO:0000256" key="5">
    <source>
        <dbReference type="ARBA" id="ARBA00012780"/>
    </source>
</evidence>
<dbReference type="GO" id="GO:0071555">
    <property type="term" value="P:cell wall organization"/>
    <property type="evidence" value="ECO:0007669"/>
    <property type="project" value="UniProtKB-KW"/>
</dbReference>
<feature type="region of interest" description="Disordered" evidence="20">
    <location>
        <begin position="75"/>
        <end position="194"/>
    </location>
</feature>
<evidence type="ECO:0000256" key="2">
    <source>
        <dbReference type="ARBA" id="ARBA00004191"/>
    </source>
</evidence>
<keyword evidence="9" id="KW-0732">Signal</keyword>
<dbReference type="Pfam" id="PF00332">
    <property type="entry name" value="Glyco_hydro_17"/>
    <property type="match status" value="1"/>
</dbReference>
<dbReference type="GO" id="GO:0042973">
    <property type="term" value="F:glucan endo-1,3-beta-D-glucosidase activity"/>
    <property type="evidence" value="ECO:0007669"/>
    <property type="project" value="UniProtKB-EC"/>
</dbReference>
<evidence type="ECO:0000256" key="3">
    <source>
        <dbReference type="ARBA" id="ARBA00004401"/>
    </source>
</evidence>
<evidence type="ECO:0000256" key="6">
    <source>
        <dbReference type="ARBA" id="ARBA00022475"/>
    </source>
</evidence>
<feature type="transmembrane region" description="Helical" evidence="21">
    <location>
        <begin position="213"/>
        <end position="234"/>
    </location>
</feature>
<keyword evidence="10" id="KW-0378">Hydrolase</keyword>
<dbReference type="InterPro" id="IPR000490">
    <property type="entry name" value="Glyco_hydro_17"/>
</dbReference>
<evidence type="ECO:0000256" key="8">
    <source>
        <dbReference type="ARBA" id="ARBA00022525"/>
    </source>
</evidence>
<dbReference type="GO" id="GO:0009986">
    <property type="term" value="C:cell surface"/>
    <property type="evidence" value="ECO:0007669"/>
    <property type="project" value="TreeGrafter"/>
</dbReference>
<comment type="function">
    <text evidence="16">Glucanases play a role in cell expansion during growth, in cell-cell fusion during mating, and in spore release during sporulation. This enzyme may be involved in beta-glucan degradation. Active on laminarin and lichenan.</text>
</comment>
<keyword evidence="7" id="KW-0134">Cell wall</keyword>
<comment type="caution">
    <text evidence="22">The sequence shown here is derived from an EMBL/GenBank/DDBJ whole genome shotgun (WGS) entry which is preliminary data.</text>
</comment>
<evidence type="ECO:0000256" key="11">
    <source>
        <dbReference type="ARBA" id="ARBA00023136"/>
    </source>
</evidence>
<dbReference type="Gene3D" id="3.20.20.80">
    <property type="entry name" value="Glycosidases"/>
    <property type="match status" value="1"/>
</dbReference>
<evidence type="ECO:0000256" key="7">
    <source>
        <dbReference type="ARBA" id="ARBA00022512"/>
    </source>
</evidence>
<dbReference type="GO" id="GO:0005886">
    <property type="term" value="C:plasma membrane"/>
    <property type="evidence" value="ECO:0007669"/>
    <property type="project" value="UniProtKB-SubCell"/>
</dbReference>
<dbReference type="PANTHER" id="PTHR16631:SF17">
    <property type="entry name" value="GLUCAN ENDO-1,3-BETA-GLUCOSIDASE BTGC"/>
    <property type="match status" value="1"/>
</dbReference>
<keyword evidence="11 21" id="KW-0472">Membrane</keyword>
<evidence type="ECO:0000313" key="22">
    <source>
        <dbReference type="EMBL" id="KAF9318589.1"/>
    </source>
</evidence>
<dbReference type="EMBL" id="JAAAUY010001824">
    <property type="protein sequence ID" value="KAF9318589.1"/>
    <property type="molecule type" value="Genomic_DNA"/>
</dbReference>
<evidence type="ECO:0000256" key="17">
    <source>
        <dbReference type="ARBA" id="ARBA00042373"/>
    </source>
</evidence>
<evidence type="ECO:0000256" key="12">
    <source>
        <dbReference type="ARBA" id="ARBA00023180"/>
    </source>
</evidence>
<evidence type="ECO:0000256" key="14">
    <source>
        <dbReference type="ARBA" id="ARBA00023316"/>
    </source>
</evidence>
<dbReference type="GO" id="GO:0005576">
    <property type="term" value="C:extracellular region"/>
    <property type="evidence" value="ECO:0007669"/>
    <property type="project" value="TreeGrafter"/>
</dbReference>
<accession>A0A9P5S9B1</accession>
<evidence type="ECO:0000256" key="19">
    <source>
        <dbReference type="RuleBase" id="RU004335"/>
    </source>
</evidence>
<evidence type="ECO:0000256" key="13">
    <source>
        <dbReference type="ARBA" id="ARBA00023277"/>
    </source>
</evidence>
<keyword evidence="14" id="KW-0961">Cell wall biogenesis/degradation</keyword>
<evidence type="ECO:0000256" key="20">
    <source>
        <dbReference type="SAM" id="MobiDB-lite"/>
    </source>
</evidence>
<comment type="subcellular location">
    <subcellularLocation>
        <location evidence="3">Cell membrane</location>
        <topology evidence="3">Single-pass type II membrane protein</topology>
    </subcellularLocation>
    <subcellularLocation>
        <location evidence="2">Secreted</location>
        <location evidence="2">Cell wall</location>
    </subcellularLocation>
</comment>
<dbReference type="InterPro" id="IPR017853">
    <property type="entry name" value="GH"/>
</dbReference>
<evidence type="ECO:0000256" key="1">
    <source>
        <dbReference type="ARBA" id="ARBA00000382"/>
    </source>
</evidence>
<evidence type="ECO:0000256" key="21">
    <source>
        <dbReference type="SAM" id="Phobius"/>
    </source>
</evidence>
<evidence type="ECO:0000256" key="16">
    <source>
        <dbReference type="ARBA" id="ARBA00037649"/>
    </source>
</evidence>
<evidence type="ECO:0000256" key="10">
    <source>
        <dbReference type="ARBA" id="ARBA00022801"/>
    </source>
</evidence>
<dbReference type="PANTHER" id="PTHR16631">
    <property type="entry name" value="GLUCAN 1,3-BETA-GLUCOSIDASE"/>
    <property type="match status" value="1"/>
</dbReference>
<keyword evidence="12" id="KW-0325">Glycoprotein</keyword>
<comment type="similarity">
    <text evidence="4 19">Belongs to the glycosyl hydrolase 17 family.</text>
</comment>
<sequence length="555" mass="60589">MAPNVLAAVDARLRASNNGSPRPSLRTPNTQHSSDSGLNSQASSLAPIITHHTVLQNTEAITSREQLYDILNRDEDDEGEANDQSGFSLGRPRPKFHGGSSSRSSNRSSRRNSISSSLAHSGIELNHKRSSVSLSRPAMARGASGGPTVPSAVAKGANRSGEATAAMTAKQNSPNMHSFSSLDSSESHPGLPYTEKSKWLKSKSRTSRKWRSICWVVGVLAFIGVIAGITLGFVTRKGKVDGLAPPVAPVNPGDKPTKPPITEFTPDPNLRKAFYGLDYNPAKSMMPWCGVTLQMVIDDVILMSQIANRIRLYGMDCGQADLTFQALKLLKIRMGVVLTLWVDKDPVTYKRQYDTLFQVLDTHGTDMVEGVSVGNEVIFRKDQDITTLGTMMEDVRAQIKKRYPTKAIPVFTSEIGNNMNEALAAISDELSGNLHPYFSDTPAAQAASWTLGQYSTLITENPTKAGYNGSISEVGWPSAPESAVYIKNAVPSIANMQTVVDTFVCQANAAHIPYYWFEFRDEPWKTDPTVPVEPFWGLFDKDNKIKIKIPNCLAP</sequence>
<evidence type="ECO:0000256" key="18">
    <source>
        <dbReference type="ARBA" id="ARBA00043078"/>
    </source>
</evidence>
<dbReference type="SUPFAM" id="SSF51445">
    <property type="entry name" value="(Trans)glycosidases"/>
    <property type="match status" value="1"/>
</dbReference>
<comment type="catalytic activity">
    <reaction evidence="1">
        <text>Hydrolysis of (1-&gt;3)-beta-D-glucosidic linkages in (1-&gt;3)-beta-D-glucans.</text>
        <dbReference type="EC" id="3.2.1.39"/>
    </reaction>
</comment>
<dbReference type="EC" id="3.2.1.39" evidence="5"/>
<name>A0A9P5S9B1_9FUNG</name>
<evidence type="ECO:0000313" key="23">
    <source>
        <dbReference type="Proteomes" id="UP000696485"/>
    </source>
</evidence>
<keyword evidence="15" id="KW-0624">Polysaccharide degradation</keyword>
<keyword evidence="6" id="KW-1003">Cell membrane</keyword>
<protein>
    <recommendedName>
        <fullName evidence="5">glucan endo-1,3-beta-D-glucosidase</fullName>
        <ecNumber evidence="5">3.2.1.39</ecNumber>
    </recommendedName>
    <alternativeName>
        <fullName evidence="18">Endo-1,3-beta-glucanase btgC</fullName>
    </alternativeName>
    <alternativeName>
        <fullName evidence="17">Laminarinase btgC</fullName>
    </alternativeName>
</protein>
<dbReference type="GO" id="GO:0000272">
    <property type="term" value="P:polysaccharide catabolic process"/>
    <property type="evidence" value="ECO:0007669"/>
    <property type="project" value="UniProtKB-KW"/>
</dbReference>
<feature type="compositionally biased region" description="Polar residues" evidence="20">
    <location>
        <begin position="15"/>
        <end position="41"/>
    </location>
</feature>
<dbReference type="Proteomes" id="UP000696485">
    <property type="component" value="Unassembled WGS sequence"/>
</dbReference>
<organism evidence="22 23">
    <name type="scientific">Podila minutissima</name>
    <dbReference type="NCBI Taxonomy" id="64525"/>
    <lineage>
        <taxon>Eukaryota</taxon>
        <taxon>Fungi</taxon>
        <taxon>Fungi incertae sedis</taxon>
        <taxon>Mucoromycota</taxon>
        <taxon>Mortierellomycotina</taxon>
        <taxon>Mortierellomycetes</taxon>
        <taxon>Mortierellales</taxon>
        <taxon>Mortierellaceae</taxon>
        <taxon>Podila</taxon>
    </lineage>
</organism>
<gene>
    <name evidence="22" type="ORF">BG006_003170</name>
</gene>
<keyword evidence="23" id="KW-1185">Reference proteome</keyword>
<feature type="compositionally biased region" description="Low complexity" evidence="20">
    <location>
        <begin position="100"/>
        <end position="117"/>
    </location>
</feature>
<dbReference type="InterPro" id="IPR050732">
    <property type="entry name" value="Beta-glucan_modifiers"/>
</dbReference>
<dbReference type="GO" id="GO:0009277">
    <property type="term" value="C:fungal-type cell wall"/>
    <property type="evidence" value="ECO:0007669"/>
    <property type="project" value="TreeGrafter"/>
</dbReference>
<feature type="region of interest" description="Disordered" evidence="20">
    <location>
        <begin position="13"/>
        <end position="41"/>
    </location>
</feature>
<proteinExistence type="inferred from homology"/>